<sequence length="156" mass="18014">MIVRVEEDAFNAGVYVLTYSHFLSSLKEEPPVQQKVVMATRRLTDAFLLMRNNAIQNRQILAEQVSTYDPRLSTRSNAAIQYEITRIRQKMKDLALLHDKHMNRPTLDDSSEEEHAIEITTQEITQVHSVIDVAMRLKWVFLSSSNAVWNCFAGNY</sequence>
<protein>
    <submittedName>
        <fullName evidence="1">Uncharacterized protein</fullName>
    </submittedName>
</protein>
<gene>
    <name evidence="1" type="ORF">GOODEAATRI_004525</name>
</gene>
<name>A0ABV0MP92_9TELE</name>
<dbReference type="Proteomes" id="UP001476798">
    <property type="component" value="Unassembled WGS sequence"/>
</dbReference>
<comment type="caution">
    <text evidence="1">The sequence shown here is derived from an EMBL/GenBank/DDBJ whole genome shotgun (WGS) entry which is preliminary data.</text>
</comment>
<dbReference type="EMBL" id="JAHRIO010010188">
    <property type="protein sequence ID" value="MEQ2160926.1"/>
    <property type="molecule type" value="Genomic_DNA"/>
</dbReference>
<keyword evidence="2" id="KW-1185">Reference proteome</keyword>
<evidence type="ECO:0000313" key="2">
    <source>
        <dbReference type="Proteomes" id="UP001476798"/>
    </source>
</evidence>
<proteinExistence type="predicted"/>
<organism evidence="1 2">
    <name type="scientific">Goodea atripinnis</name>
    <dbReference type="NCBI Taxonomy" id="208336"/>
    <lineage>
        <taxon>Eukaryota</taxon>
        <taxon>Metazoa</taxon>
        <taxon>Chordata</taxon>
        <taxon>Craniata</taxon>
        <taxon>Vertebrata</taxon>
        <taxon>Euteleostomi</taxon>
        <taxon>Actinopterygii</taxon>
        <taxon>Neopterygii</taxon>
        <taxon>Teleostei</taxon>
        <taxon>Neoteleostei</taxon>
        <taxon>Acanthomorphata</taxon>
        <taxon>Ovalentaria</taxon>
        <taxon>Atherinomorphae</taxon>
        <taxon>Cyprinodontiformes</taxon>
        <taxon>Goodeidae</taxon>
        <taxon>Goodea</taxon>
    </lineage>
</organism>
<reference evidence="1 2" key="1">
    <citation type="submission" date="2021-06" db="EMBL/GenBank/DDBJ databases">
        <authorList>
            <person name="Palmer J.M."/>
        </authorList>
    </citation>
    <scope>NUCLEOTIDE SEQUENCE [LARGE SCALE GENOMIC DNA]</scope>
    <source>
        <strain evidence="1 2">GA_2019</strain>
        <tissue evidence="1">Muscle</tissue>
    </source>
</reference>
<dbReference type="SUPFAM" id="SSF47661">
    <property type="entry name" value="t-snare proteins"/>
    <property type="match status" value="1"/>
</dbReference>
<evidence type="ECO:0000313" key="1">
    <source>
        <dbReference type="EMBL" id="MEQ2160926.1"/>
    </source>
</evidence>
<accession>A0ABV0MP92</accession>
<dbReference type="Gene3D" id="1.20.58.70">
    <property type="match status" value="1"/>
</dbReference>
<dbReference type="InterPro" id="IPR010989">
    <property type="entry name" value="SNARE"/>
</dbReference>